<sequence length="154" mass="17149">MPPCLFSQGADMATKEQNLKRLDELALILGREPDISGSAAEIAQRVAEWEEEMQSSGDDVQVMNMDIRERENAAHDVREDTSGALTRIRVLTCLHLCGIDGETGESVEIADVGRVILICPQMQKHTLMVECCLCVIFRMPLMPPLPGWTVRLLK</sequence>
<organism evidence="1 2">
    <name type="scientific">Escherichia coli</name>
    <dbReference type="NCBI Taxonomy" id="562"/>
    <lineage>
        <taxon>Bacteria</taxon>
        <taxon>Pseudomonadati</taxon>
        <taxon>Pseudomonadota</taxon>
        <taxon>Gammaproteobacteria</taxon>
        <taxon>Enterobacterales</taxon>
        <taxon>Enterobacteriaceae</taxon>
        <taxon>Escherichia</taxon>
    </lineage>
</organism>
<dbReference type="EMBL" id="UGCP01000002">
    <property type="protein sequence ID" value="STI82780.1"/>
    <property type="molecule type" value="Genomic_DNA"/>
</dbReference>
<dbReference type="Pfam" id="PF14000">
    <property type="entry name" value="Packaging_FI"/>
    <property type="match status" value="1"/>
</dbReference>
<dbReference type="Proteomes" id="UP000254079">
    <property type="component" value="Unassembled WGS sequence"/>
</dbReference>
<accession>A0A376U0Q9</accession>
<name>A0A376U0Q9_ECOLX</name>
<evidence type="ECO:0000313" key="2">
    <source>
        <dbReference type="Proteomes" id="UP000254079"/>
    </source>
</evidence>
<proteinExistence type="predicted"/>
<evidence type="ECO:0000313" key="1">
    <source>
        <dbReference type="EMBL" id="STI82780.1"/>
    </source>
</evidence>
<dbReference type="AlphaFoldDB" id="A0A376U0Q9"/>
<dbReference type="InterPro" id="IPR025147">
    <property type="entry name" value="Packaging_FI"/>
</dbReference>
<protein>
    <submittedName>
        <fullName evidence="1">DNA packaging protein from phage origin</fullName>
    </submittedName>
</protein>
<reference evidence="1 2" key="1">
    <citation type="submission" date="2018-06" db="EMBL/GenBank/DDBJ databases">
        <authorList>
            <consortium name="Pathogen Informatics"/>
            <person name="Doyle S."/>
        </authorList>
    </citation>
    <scope>NUCLEOTIDE SEQUENCE [LARGE SCALE GENOMIC DNA]</scope>
    <source>
        <strain evidence="1 2">NCTC8622</strain>
    </source>
</reference>
<gene>
    <name evidence="1" type="ORF">NCTC8622_01783</name>
</gene>